<protein>
    <submittedName>
        <fullName evidence="1">Uncharacterized protein</fullName>
    </submittedName>
</protein>
<gene>
    <name evidence="1" type="ORF">GCM10009839_55310</name>
</gene>
<comment type="caution">
    <text evidence="1">The sequence shown here is derived from an EMBL/GenBank/DDBJ whole genome shotgun (WGS) entry which is preliminary data.</text>
</comment>
<keyword evidence="2" id="KW-1185">Reference proteome</keyword>
<dbReference type="RefSeq" id="WP_344668586.1">
    <property type="nucleotide sequence ID" value="NZ_BAAAQN010000037.1"/>
</dbReference>
<evidence type="ECO:0000313" key="1">
    <source>
        <dbReference type="EMBL" id="GAA2044542.1"/>
    </source>
</evidence>
<dbReference type="Proteomes" id="UP001500751">
    <property type="component" value="Unassembled WGS sequence"/>
</dbReference>
<accession>A0ABP5GDK2</accession>
<proteinExistence type="predicted"/>
<sequence length="162" mass="17741">MTAIIEQVSAEIGQGLFSKGLALKLVKRVHKDWRLLVPLTDELAEQIVDQTAVFLAAIAHADGPLTPSTLVDQGWHAFVIHTRDYREYCMAKYGSFIDHNPTDNHRAAEPVELLGRTTTAIEAAGYHVIPELWKLHASCDTDSTGCHCQGCGADCDGDDFHG</sequence>
<name>A0ABP5GDK2_9ACTN</name>
<reference evidence="2" key="1">
    <citation type="journal article" date="2019" name="Int. J. Syst. Evol. Microbiol.">
        <title>The Global Catalogue of Microorganisms (GCM) 10K type strain sequencing project: providing services to taxonomists for standard genome sequencing and annotation.</title>
        <authorList>
            <consortium name="The Broad Institute Genomics Platform"/>
            <consortium name="The Broad Institute Genome Sequencing Center for Infectious Disease"/>
            <person name="Wu L."/>
            <person name="Ma J."/>
        </authorList>
    </citation>
    <scope>NUCLEOTIDE SEQUENCE [LARGE SCALE GENOMIC DNA]</scope>
    <source>
        <strain evidence="2">JCM 16014</strain>
    </source>
</reference>
<dbReference type="EMBL" id="BAAAQN010000037">
    <property type="protein sequence ID" value="GAA2044542.1"/>
    <property type="molecule type" value="Genomic_DNA"/>
</dbReference>
<evidence type="ECO:0000313" key="2">
    <source>
        <dbReference type="Proteomes" id="UP001500751"/>
    </source>
</evidence>
<organism evidence="1 2">
    <name type="scientific">Catenulispora yoronensis</name>
    <dbReference type="NCBI Taxonomy" id="450799"/>
    <lineage>
        <taxon>Bacteria</taxon>
        <taxon>Bacillati</taxon>
        <taxon>Actinomycetota</taxon>
        <taxon>Actinomycetes</taxon>
        <taxon>Catenulisporales</taxon>
        <taxon>Catenulisporaceae</taxon>
        <taxon>Catenulispora</taxon>
    </lineage>
</organism>